<evidence type="ECO:0000313" key="2">
    <source>
        <dbReference type="Proteomes" id="UP001214576"/>
    </source>
</evidence>
<comment type="caution">
    <text evidence="1">The sequence shown here is derived from an EMBL/GenBank/DDBJ whole genome shotgun (WGS) entry which is preliminary data.</text>
</comment>
<sequence>MQKMQFQSKVWEDYPGEGNDNKYCEDISEPEFSSHLERNLIYKVLLLGVMTDEKVSCPASEAQGCRPSCVQLFCDPVECSPPGSSTYGTSQTRILDELPFSSSGDLPDPGIEPTSPTFPGFFTLIGPGWTPDPNQANWVLCPGNPTLGPKGIDFKWQPSVLQCGGHRTFLGSHCLLNYIRSPGAALQTPQNVSSIVSSFIPGANSDFQQLKLLWDLSSGLLVWKALPGSRTKATVISGKFKPYQSPANPPEHLSIPCLINSKLTIVLSSVNTSEIKTGLLMDGDDEMCIPPRATQSDLMRMLPGLWMFYSALMSFPIGKKKVRVAKQFEEIKENGPLL</sequence>
<evidence type="ECO:0000313" key="1">
    <source>
        <dbReference type="EMBL" id="KAI4547940.1"/>
    </source>
</evidence>
<reference evidence="1" key="1">
    <citation type="submission" date="2022-03" db="EMBL/GenBank/DDBJ databases">
        <title>Genomic analyses of argali, domestic sheep and their hybrids provide insights into chromosomal evolution, heterosis and genetic basis of agronomic traits.</title>
        <authorList>
            <person name="Li M."/>
        </authorList>
    </citation>
    <scope>NUCLEOTIDE SEQUENCE</scope>
    <source>
        <strain evidence="1">CAU-MHL-2022a</strain>
        <tissue evidence="1">Skin</tissue>
    </source>
</reference>
<dbReference type="Proteomes" id="UP001214576">
    <property type="component" value="Unassembled WGS sequence"/>
</dbReference>
<dbReference type="AlphaFoldDB" id="A0AAD4UQ95"/>
<dbReference type="EMBL" id="JAKZEL010000001">
    <property type="protein sequence ID" value="KAI4547940.1"/>
    <property type="molecule type" value="Genomic_DNA"/>
</dbReference>
<protein>
    <submittedName>
        <fullName evidence="1">Uncharacterized protein</fullName>
    </submittedName>
</protein>
<accession>A0AAD4UQ95</accession>
<proteinExistence type="predicted"/>
<organism evidence="1 2">
    <name type="scientific">Ovis ammon polii</name>
    <dbReference type="NCBI Taxonomy" id="230172"/>
    <lineage>
        <taxon>Eukaryota</taxon>
        <taxon>Metazoa</taxon>
        <taxon>Chordata</taxon>
        <taxon>Craniata</taxon>
        <taxon>Vertebrata</taxon>
        <taxon>Euteleostomi</taxon>
        <taxon>Mammalia</taxon>
        <taxon>Eutheria</taxon>
        <taxon>Laurasiatheria</taxon>
        <taxon>Artiodactyla</taxon>
        <taxon>Ruminantia</taxon>
        <taxon>Pecora</taxon>
        <taxon>Bovidae</taxon>
        <taxon>Caprinae</taxon>
        <taxon>Ovis</taxon>
    </lineage>
</organism>
<keyword evidence="2" id="KW-1185">Reference proteome</keyword>
<name>A0AAD4UQ95_OVIAM</name>
<gene>
    <name evidence="1" type="ORF">MG293_000270</name>
</gene>